<protein>
    <submittedName>
        <fullName evidence="7">AAA domain-containing protein</fullName>
    </submittedName>
</protein>
<evidence type="ECO:0000256" key="2">
    <source>
        <dbReference type="ARBA" id="ARBA00022840"/>
    </source>
</evidence>
<proteinExistence type="inferred from homology"/>
<reference evidence="7" key="1">
    <citation type="submission" date="2017-02" db="UniProtKB">
        <authorList>
            <consortium name="WormBaseParasite"/>
        </authorList>
    </citation>
    <scope>IDENTIFICATION</scope>
</reference>
<keyword evidence="4" id="KW-1133">Transmembrane helix</keyword>
<dbReference type="InterPro" id="IPR027417">
    <property type="entry name" value="P-loop_NTPase"/>
</dbReference>
<dbReference type="InterPro" id="IPR003593">
    <property type="entry name" value="AAA+_ATPase"/>
</dbReference>
<dbReference type="PANTHER" id="PTHR45991:SF1">
    <property type="entry name" value="PACHYTENE CHECKPOINT PROTEIN 2 HOMOLOG"/>
    <property type="match status" value="1"/>
</dbReference>
<dbReference type="AlphaFoldDB" id="A0A0N4ULX0"/>
<dbReference type="WBParaSite" id="DME_0000881601-mRNA-1">
    <property type="protein sequence ID" value="DME_0000881601-mRNA-1"/>
    <property type="gene ID" value="DME_0000881601"/>
</dbReference>
<dbReference type="Gene3D" id="3.40.50.300">
    <property type="entry name" value="P-loop containing nucleotide triphosphate hydrolases"/>
    <property type="match status" value="1"/>
</dbReference>
<dbReference type="InterPro" id="IPR001270">
    <property type="entry name" value="ClpA/B"/>
</dbReference>
<dbReference type="GO" id="GO:0005524">
    <property type="term" value="F:ATP binding"/>
    <property type="evidence" value="ECO:0007669"/>
    <property type="project" value="UniProtKB-KW"/>
</dbReference>
<dbReference type="PROSITE" id="PS00674">
    <property type="entry name" value="AAA"/>
    <property type="match status" value="1"/>
</dbReference>
<dbReference type="InterPro" id="IPR044539">
    <property type="entry name" value="Pch2-like"/>
</dbReference>
<dbReference type="InterPro" id="IPR003960">
    <property type="entry name" value="ATPase_AAA_CS"/>
</dbReference>
<accession>A0A0N4ULX0</accession>
<dbReference type="SMART" id="SM00382">
    <property type="entry name" value="AAA"/>
    <property type="match status" value="1"/>
</dbReference>
<keyword evidence="1 3" id="KW-0547">Nucleotide-binding</keyword>
<feature type="domain" description="AAA+ ATPase" evidence="5">
    <location>
        <begin position="97"/>
        <end position="249"/>
    </location>
</feature>
<organism evidence="6 7">
    <name type="scientific">Dracunculus medinensis</name>
    <name type="common">Guinea worm</name>
    <dbReference type="NCBI Taxonomy" id="318479"/>
    <lineage>
        <taxon>Eukaryota</taxon>
        <taxon>Metazoa</taxon>
        <taxon>Ecdysozoa</taxon>
        <taxon>Nematoda</taxon>
        <taxon>Chromadorea</taxon>
        <taxon>Rhabditida</taxon>
        <taxon>Spirurina</taxon>
        <taxon>Dracunculoidea</taxon>
        <taxon>Dracunculidae</taxon>
        <taxon>Dracunculus</taxon>
    </lineage>
</organism>
<dbReference type="InterPro" id="IPR003959">
    <property type="entry name" value="ATPase_AAA_core"/>
</dbReference>
<dbReference type="PRINTS" id="PR00300">
    <property type="entry name" value="CLPPROTEASEA"/>
</dbReference>
<evidence type="ECO:0000256" key="4">
    <source>
        <dbReference type="SAM" id="Phobius"/>
    </source>
</evidence>
<dbReference type="PANTHER" id="PTHR45991">
    <property type="entry name" value="PACHYTENE CHECKPOINT PROTEIN 2"/>
    <property type="match status" value="1"/>
</dbReference>
<dbReference type="Pfam" id="PF00004">
    <property type="entry name" value="AAA"/>
    <property type="match status" value="1"/>
</dbReference>
<keyword evidence="2 3" id="KW-0067">ATP-binding</keyword>
<evidence type="ECO:0000259" key="5">
    <source>
        <dbReference type="SMART" id="SM00382"/>
    </source>
</evidence>
<evidence type="ECO:0000313" key="6">
    <source>
        <dbReference type="Proteomes" id="UP000038040"/>
    </source>
</evidence>
<name>A0A0N4ULX0_DRAME</name>
<dbReference type="GO" id="GO:0051598">
    <property type="term" value="P:meiotic recombination checkpoint signaling"/>
    <property type="evidence" value="ECO:0007669"/>
    <property type="project" value="TreeGrafter"/>
</dbReference>
<dbReference type="GO" id="GO:0005694">
    <property type="term" value="C:chromosome"/>
    <property type="evidence" value="ECO:0007669"/>
    <property type="project" value="TreeGrafter"/>
</dbReference>
<evidence type="ECO:0000313" key="7">
    <source>
        <dbReference type="WBParaSite" id="DME_0000881601-mRNA-1"/>
    </source>
</evidence>
<dbReference type="SUPFAM" id="SSF52540">
    <property type="entry name" value="P-loop containing nucleoside triphosphate hydrolases"/>
    <property type="match status" value="1"/>
</dbReference>
<dbReference type="GO" id="GO:0005634">
    <property type="term" value="C:nucleus"/>
    <property type="evidence" value="ECO:0007669"/>
    <property type="project" value="TreeGrafter"/>
</dbReference>
<feature type="transmembrane region" description="Helical" evidence="4">
    <location>
        <begin position="269"/>
        <end position="286"/>
    </location>
</feature>
<keyword evidence="4" id="KW-0812">Transmembrane</keyword>
<dbReference type="GO" id="GO:0016887">
    <property type="term" value="F:ATP hydrolysis activity"/>
    <property type="evidence" value="ECO:0007669"/>
    <property type="project" value="InterPro"/>
</dbReference>
<keyword evidence="4" id="KW-0472">Membrane</keyword>
<sequence>LVESITVDSLIIIDDGLLSEINIHIYRLNSYSPEQLKIQIDPSVHDVVVASTQWELPCKEFDDLWESLVFNDEIKNEVFSTKNTNFMDILWVIFHIFDNDLKVSGPPGMGKTSLCKALAQKLSIHLNDRYKKCLFVEINSHSLFSKWFSESGKLVQKMFDQIEEMAEIDRFLVIVLIDEIESLCMSRSEILNKNEPTDSLRVVNAVLTQIDRIRMFRNVFIFTTSNIRQSLDMAFIDRTDICRFIGQPTAEAIYSILASCIFEMQRVKFYLFYFICSFISLCIKIFQWKILI</sequence>
<comment type="similarity">
    <text evidence="3">Belongs to the AAA ATPase family.</text>
</comment>
<dbReference type="GO" id="GO:0007131">
    <property type="term" value="P:reciprocal meiotic recombination"/>
    <property type="evidence" value="ECO:0007669"/>
    <property type="project" value="TreeGrafter"/>
</dbReference>
<evidence type="ECO:0000256" key="3">
    <source>
        <dbReference type="RuleBase" id="RU003651"/>
    </source>
</evidence>
<dbReference type="Proteomes" id="UP000038040">
    <property type="component" value="Unplaced"/>
</dbReference>
<evidence type="ECO:0000256" key="1">
    <source>
        <dbReference type="ARBA" id="ARBA00022741"/>
    </source>
</evidence>